<evidence type="ECO:0000313" key="5">
    <source>
        <dbReference type="EMBL" id="EXX54945.1"/>
    </source>
</evidence>
<dbReference type="OrthoDB" id="2307849at2759"/>
<evidence type="ECO:0000256" key="3">
    <source>
        <dbReference type="ARBA" id="ARBA00022833"/>
    </source>
</evidence>
<dbReference type="InterPro" id="IPR027377">
    <property type="entry name" value="ZAR1/RTP1-5-like_Znf-3CxxC"/>
</dbReference>
<feature type="domain" description="3CxxC-type" evidence="4">
    <location>
        <begin position="67"/>
        <end position="167"/>
    </location>
</feature>
<dbReference type="HOGENOM" id="CLU_106837_0_0_1"/>
<keyword evidence="3" id="KW-0862">Zinc</keyword>
<evidence type="ECO:0000256" key="1">
    <source>
        <dbReference type="ARBA" id="ARBA00022723"/>
    </source>
</evidence>
<protein>
    <recommendedName>
        <fullName evidence="4">3CxxC-type domain-containing protein</fullName>
    </recommendedName>
</protein>
<evidence type="ECO:0000259" key="4">
    <source>
        <dbReference type="Pfam" id="PF13695"/>
    </source>
</evidence>
<gene>
    <name evidence="5" type="ORF">RirG_229870</name>
</gene>
<dbReference type="EMBL" id="JEMT01028382">
    <property type="protein sequence ID" value="EXX54945.1"/>
    <property type="molecule type" value="Genomic_DNA"/>
</dbReference>
<organism evidence="5 6">
    <name type="scientific">Rhizophagus irregularis (strain DAOM 197198w)</name>
    <name type="common">Glomus intraradices</name>
    <dbReference type="NCBI Taxonomy" id="1432141"/>
    <lineage>
        <taxon>Eukaryota</taxon>
        <taxon>Fungi</taxon>
        <taxon>Fungi incertae sedis</taxon>
        <taxon>Mucoromycota</taxon>
        <taxon>Glomeromycotina</taxon>
        <taxon>Glomeromycetes</taxon>
        <taxon>Glomerales</taxon>
        <taxon>Glomeraceae</taxon>
        <taxon>Rhizophagus</taxon>
    </lineage>
</organism>
<dbReference type="GO" id="GO:0008270">
    <property type="term" value="F:zinc ion binding"/>
    <property type="evidence" value="ECO:0007669"/>
    <property type="project" value="UniProtKB-KW"/>
</dbReference>
<accession>A0A015ILB1</accession>
<dbReference type="AlphaFoldDB" id="A0A015ILB1"/>
<keyword evidence="6" id="KW-1185">Reference proteome</keyword>
<proteinExistence type="predicted"/>
<name>A0A015ILB1_RHIIW</name>
<evidence type="ECO:0000256" key="2">
    <source>
        <dbReference type="ARBA" id="ARBA00022771"/>
    </source>
</evidence>
<sequence>MTKKSKNAKKNLKATKRIYYKFLCKCGSGFDTFPEFLEHVETFHQVGNVDFQEILNKKSRYEREIKFYWSLHCQCGHKFSSSLCNAKLKVNEGNIELVKKYYLCCLKCEQVADFDEEILLNNYLEERFKQSLIYSYFKEKFDNSMNDPHSEKKLEGHKRELCEKCKESPSGFCGKN</sequence>
<keyword evidence="2" id="KW-0863">Zinc-finger</keyword>
<keyword evidence="1" id="KW-0479">Metal-binding</keyword>
<reference evidence="5 6" key="1">
    <citation type="submission" date="2014-02" db="EMBL/GenBank/DDBJ databases">
        <title>Single nucleus genome sequencing reveals high similarity among nuclei of an endomycorrhizal fungus.</title>
        <authorList>
            <person name="Lin K."/>
            <person name="Geurts R."/>
            <person name="Zhang Z."/>
            <person name="Limpens E."/>
            <person name="Saunders D.G."/>
            <person name="Mu D."/>
            <person name="Pang E."/>
            <person name="Cao H."/>
            <person name="Cha H."/>
            <person name="Lin T."/>
            <person name="Zhou Q."/>
            <person name="Shang Y."/>
            <person name="Li Y."/>
            <person name="Ivanov S."/>
            <person name="Sharma T."/>
            <person name="Velzen R.V."/>
            <person name="Ruijter N.D."/>
            <person name="Aanen D.K."/>
            <person name="Win J."/>
            <person name="Kamoun S."/>
            <person name="Bisseling T."/>
            <person name="Huang S."/>
        </authorList>
    </citation>
    <scope>NUCLEOTIDE SEQUENCE [LARGE SCALE GENOMIC DNA]</scope>
    <source>
        <strain evidence="6">DAOM197198w</strain>
    </source>
</reference>
<dbReference type="Pfam" id="PF13695">
    <property type="entry name" value="Zn_ribbon_3CxxC"/>
    <property type="match status" value="1"/>
</dbReference>
<comment type="caution">
    <text evidence="5">The sequence shown here is derived from an EMBL/GenBank/DDBJ whole genome shotgun (WGS) entry which is preliminary data.</text>
</comment>
<evidence type="ECO:0000313" key="6">
    <source>
        <dbReference type="Proteomes" id="UP000022910"/>
    </source>
</evidence>
<dbReference type="Proteomes" id="UP000022910">
    <property type="component" value="Unassembled WGS sequence"/>
</dbReference>